<feature type="signal peptide" evidence="1">
    <location>
        <begin position="1"/>
        <end position="22"/>
    </location>
</feature>
<reference evidence="3" key="1">
    <citation type="submission" date="2025-08" db="UniProtKB">
        <authorList>
            <consortium name="RefSeq"/>
        </authorList>
    </citation>
    <scope>IDENTIFICATION</scope>
    <source>
        <tissue evidence="3">Testes</tissue>
    </source>
</reference>
<dbReference type="Proteomes" id="UP000694865">
    <property type="component" value="Unplaced"/>
</dbReference>
<evidence type="ECO:0000313" key="2">
    <source>
        <dbReference type="Proteomes" id="UP000694865"/>
    </source>
</evidence>
<feature type="chain" id="PRO_5045475472" evidence="1">
    <location>
        <begin position="23"/>
        <end position="197"/>
    </location>
</feature>
<gene>
    <name evidence="3" type="primary">LOC100375826</name>
</gene>
<dbReference type="GeneID" id="100375826"/>
<proteinExistence type="predicted"/>
<keyword evidence="1" id="KW-0732">Signal</keyword>
<evidence type="ECO:0000256" key="1">
    <source>
        <dbReference type="SAM" id="SignalP"/>
    </source>
</evidence>
<evidence type="ECO:0000313" key="3">
    <source>
        <dbReference type="RefSeq" id="XP_002736693.1"/>
    </source>
</evidence>
<accession>A0ABM0GSZ2</accession>
<protein>
    <submittedName>
        <fullName evidence="3">Uncharacterized protein LOC100375826</fullName>
    </submittedName>
</protein>
<name>A0ABM0GSZ2_SACKO</name>
<dbReference type="RefSeq" id="XP_002736693.1">
    <property type="nucleotide sequence ID" value="XM_002736647.2"/>
</dbReference>
<organism evidence="2 3">
    <name type="scientific">Saccoglossus kowalevskii</name>
    <name type="common">Acorn worm</name>
    <dbReference type="NCBI Taxonomy" id="10224"/>
    <lineage>
        <taxon>Eukaryota</taxon>
        <taxon>Metazoa</taxon>
        <taxon>Hemichordata</taxon>
        <taxon>Enteropneusta</taxon>
        <taxon>Harrimaniidae</taxon>
        <taxon>Saccoglossus</taxon>
    </lineage>
</organism>
<keyword evidence="2" id="KW-1185">Reference proteome</keyword>
<sequence length="197" mass="20743">MGRLTAVTTLFLVVAMGTVTLAAVELTANTMVPMAVKPTFVPGTEATVSFMAAITVYDGIEIMEIEVFFSQSDTDMTQAVSDAVAISSSDPTIPLGSGQAVLDIECMATVIMDQGNCELYEYLCYNVTTSPEDFEGDHIACAKLDADQAGDKDCGDAISTTPEQMSANRNGAKSLTVGFFGHLVSLLAAPLLSYKLA</sequence>